<dbReference type="Proteomes" id="UP000623461">
    <property type="component" value="Unassembled WGS sequence"/>
</dbReference>
<keyword evidence="1" id="KW-0805">Transcription regulation</keyword>
<dbReference type="PROSITE" id="PS01124">
    <property type="entry name" value="HTH_ARAC_FAMILY_2"/>
    <property type="match status" value="1"/>
</dbReference>
<keyword evidence="2" id="KW-0238">DNA-binding</keyword>
<organism evidence="5 6">
    <name type="scientific">Terrabacter tumescens</name>
    <dbReference type="NCBI Taxonomy" id="60443"/>
    <lineage>
        <taxon>Bacteria</taxon>
        <taxon>Bacillati</taxon>
        <taxon>Actinomycetota</taxon>
        <taxon>Actinomycetes</taxon>
        <taxon>Micrococcales</taxon>
        <taxon>Intrasporangiaceae</taxon>
        <taxon>Terrabacter</taxon>
    </lineage>
</organism>
<dbReference type="EMBL" id="BMNZ01000005">
    <property type="protein sequence ID" value="GGM98331.1"/>
    <property type="molecule type" value="Genomic_DNA"/>
</dbReference>
<evidence type="ECO:0000256" key="3">
    <source>
        <dbReference type="ARBA" id="ARBA00023163"/>
    </source>
</evidence>
<dbReference type="InterPro" id="IPR018060">
    <property type="entry name" value="HTH_AraC"/>
</dbReference>
<dbReference type="PANTHER" id="PTHR46796:SF12">
    <property type="entry name" value="HTH-TYPE DNA-BINDING TRANSCRIPTIONAL ACTIVATOR EUTR"/>
    <property type="match status" value="1"/>
</dbReference>
<dbReference type="InterPro" id="IPR018062">
    <property type="entry name" value="HTH_AraC-typ_CS"/>
</dbReference>
<dbReference type="PANTHER" id="PTHR46796">
    <property type="entry name" value="HTH-TYPE TRANSCRIPTIONAL ACTIVATOR RHAS-RELATED"/>
    <property type="match status" value="1"/>
</dbReference>
<evidence type="ECO:0000259" key="4">
    <source>
        <dbReference type="PROSITE" id="PS01124"/>
    </source>
</evidence>
<evidence type="ECO:0000256" key="1">
    <source>
        <dbReference type="ARBA" id="ARBA00023015"/>
    </source>
</evidence>
<keyword evidence="6" id="KW-1185">Reference proteome</keyword>
<evidence type="ECO:0000256" key="2">
    <source>
        <dbReference type="ARBA" id="ARBA00023125"/>
    </source>
</evidence>
<gene>
    <name evidence="5" type="ORF">GCM10009721_26630</name>
</gene>
<name>A0ABQ2I2F3_9MICO</name>
<keyword evidence="3" id="KW-0804">Transcription</keyword>
<reference evidence="6" key="1">
    <citation type="journal article" date="2019" name="Int. J. Syst. Evol. Microbiol.">
        <title>The Global Catalogue of Microorganisms (GCM) 10K type strain sequencing project: providing services to taxonomists for standard genome sequencing and annotation.</title>
        <authorList>
            <consortium name="The Broad Institute Genomics Platform"/>
            <consortium name="The Broad Institute Genome Sequencing Center for Infectious Disease"/>
            <person name="Wu L."/>
            <person name="Ma J."/>
        </authorList>
    </citation>
    <scope>NUCLEOTIDE SEQUENCE [LARGE SCALE GENOMIC DNA]</scope>
    <source>
        <strain evidence="6">JCM 1365</strain>
    </source>
</reference>
<dbReference type="InterPro" id="IPR009057">
    <property type="entry name" value="Homeodomain-like_sf"/>
</dbReference>
<dbReference type="PROSITE" id="PS00041">
    <property type="entry name" value="HTH_ARAC_FAMILY_1"/>
    <property type="match status" value="1"/>
</dbReference>
<dbReference type="InterPro" id="IPR050204">
    <property type="entry name" value="AraC_XylS_family_regulators"/>
</dbReference>
<dbReference type="SUPFAM" id="SSF46689">
    <property type="entry name" value="Homeodomain-like"/>
    <property type="match status" value="1"/>
</dbReference>
<dbReference type="Pfam" id="PF14525">
    <property type="entry name" value="AraC_binding_2"/>
    <property type="match status" value="1"/>
</dbReference>
<comment type="caution">
    <text evidence="5">The sequence shown here is derived from an EMBL/GenBank/DDBJ whole genome shotgun (WGS) entry which is preliminary data.</text>
</comment>
<accession>A0ABQ2I2F3</accession>
<evidence type="ECO:0000313" key="5">
    <source>
        <dbReference type="EMBL" id="GGM98331.1"/>
    </source>
</evidence>
<dbReference type="SMART" id="SM00342">
    <property type="entry name" value="HTH_ARAC"/>
    <property type="match status" value="1"/>
</dbReference>
<dbReference type="Pfam" id="PF12833">
    <property type="entry name" value="HTH_18"/>
    <property type="match status" value="1"/>
</dbReference>
<proteinExistence type="predicted"/>
<dbReference type="RefSeq" id="WP_052358619.1">
    <property type="nucleotide sequence ID" value="NZ_BMNZ01000005.1"/>
</dbReference>
<dbReference type="Gene3D" id="1.10.10.60">
    <property type="entry name" value="Homeodomain-like"/>
    <property type="match status" value="1"/>
</dbReference>
<feature type="domain" description="HTH araC/xylS-type" evidence="4">
    <location>
        <begin position="216"/>
        <end position="317"/>
    </location>
</feature>
<dbReference type="InterPro" id="IPR035418">
    <property type="entry name" value="AraC-bd_2"/>
</dbReference>
<protein>
    <submittedName>
        <fullName evidence="5">Transcriptional regulator</fullName>
    </submittedName>
</protein>
<evidence type="ECO:0000313" key="6">
    <source>
        <dbReference type="Proteomes" id="UP000623461"/>
    </source>
</evidence>
<sequence>MATAQIERDSVTTQDVDAARERVAAVFCPHGLEPRGAVDVRLRAARADQVGIIHLDYGGVVEISPEPLGDFYLVQIPRAGAARVAHAGQEVRSDRTRASVLSPHEPTSMTWFVGNPQTIVYLTRSLVEHALESLTGVAASGPLTFDVGMPLTTPRARSWLSTVECLRAELEDAQGSGLVEHADALGLSIATQLLESQGHSHSRELLRRGASARTLRRALDVIDGRLGEPLTVSAVAAEVGVCTRVLQDAFSRELGVPPLAYIRERRLRAARARLIESAPEVTTVTDVALSLGLSHLGRFAGDYRARFGESPSTTLHRC</sequence>